<evidence type="ECO:0000313" key="1">
    <source>
        <dbReference type="EMBL" id="KAI1870178.1"/>
    </source>
</evidence>
<accession>A0A9P9WLX3</accession>
<evidence type="ECO:0000313" key="2">
    <source>
        <dbReference type="Proteomes" id="UP000829685"/>
    </source>
</evidence>
<keyword evidence="2" id="KW-1185">Reference proteome</keyword>
<proteinExistence type="predicted"/>
<reference evidence="1" key="1">
    <citation type="submission" date="2021-03" db="EMBL/GenBank/DDBJ databases">
        <title>Revisited historic fungal species revealed as producer of novel bioactive compounds through whole genome sequencing and comparative genomics.</title>
        <authorList>
            <person name="Vignolle G.A."/>
            <person name="Hochenegger N."/>
            <person name="Mach R.L."/>
            <person name="Mach-Aigner A.R."/>
            <person name="Javad Rahimi M."/>
            <person name="Salim K.A."/>
            <person name="Chan C.M."/>
            <person name="Lim L.B.L."/>
            <person name="Cai F."/>
            <person name="Druzhinina I.S."/>
            <person name="U'Ren J.M."/>
            <person name="Derntl C."/>
        </authorList>
    </citation>
    <scope>NUCLEOTIDE SEQUENCE</scope>
    <source>
        <strain evidence="1">TUCIM 5799</strain>
    </source>
</reference>
<name>A0A9P9WLX3_9PEZI</name>
<dbReference type="Proteomes" id="UP000829685">
    <property type="component" value="Unassembled WGS sequence"/>
</dbReference>
<gene>
    <name evidence="1" type="ORF">JX265_006348</name>
</gene>
<organism evidence="1 2">
    <name type="scientific">Neoarthrinium moseri</name>
    <dbReference type="NCBI Taxonomy" id="1658444"/>
    <lineage>
        <taxon>Eukaryota</taxon>
        <taxon>Fungi</taxon>
        <taxon>Dikarya</taxon>
        <taxon>Ascomycota</taxon>
        <taxon>Pezizomycotina</taxon>
        <taxon>Sordariomycetes</taxon>
        <taxon>Xylariomycetidae</taxon>
        <taxon>Amphisphaeriales</taxon>
        <taxon>Apiosporaceae</taxon>
        <taxon>Neoarthrinium</taxon>
    </lineage>
</organism>
<dbReference type="EMBL" id="JAFIMR010000014">
    <property type="protein sequence ID" value="KAI1870178.1"/>
    <property type="molecule type" value="Genomic_DNA"/>
</dbReference>
<dbReference type="AlphaFoldDB" id="A0A9P9WLX3"/>
<sequence>MSSLFCCGSIQPFRPQYLIHQSKFTTFLDWSAFPKTSSLQREVNNLDDIKPECVIQLVRQVNYGPLESTRYFVKVDNREEPFIEIVEKDLVNANFEKLNSYKNYRCDEHNKFFEINIYEKNPINKHHWRVNLARPGSSINIWGWW</sequence>
<protein>
    <submittedName>
        <fullName evidence="1">Uncharacterized protein</fullName>
    </submittedName>
</protein>
<comment type="caution">
    <text evidence="1">The sequence shown here is derived from an EMBL/GenBank/DDBJ whole genome shotgun (WGS) entry which is preliminary data.</text>
</comment>